<comment type="caution">
    <text evidence="1">The sequence shown here is derived from an EMBL/GenBank/DDBJ whole genome shotgun (WGS) entry which is preliminary data.</text>
</comment>
<dbReference type="Proteomes" id="UP000793456">
    <property type="component" value="Chromosome I"/>
</dbReference>
<keyword evidence="2" id="KW-1185">Reference proteome</keyword>
<reference evidence="1" key="1">
    <citation type="submission" date="2018-11" db="EMBL/GenBank/DDBJ databases">
        <title>The sequence and de novo assembly of Larimichthys crocea genome using PacBio and Hi-C technologies.</title>
        <authorList>
            <person name="Xu P."/>
            <person name="Chen B."/>
            <person name="Zhou Z."/>
            <person name="Ke Q."/>
            <person name="Wu Y."/>
            <person name="Bai H."/>
            <person name="Pu F."/>
        </authorList>
    </citation>
    <scope>NUCLEOTIDE SEQUENCE</scope>
    <source>
        <tissue evidence="1">Muscle</tissue>
    </source>
</reference>
<evidence type="ECO:0000313" key="1">
    <source>
        <dbReference type="EMBL" id="TMS23769.1"/>
    </source>
</evidence>
<organism evidence="1 2">
    <name type="scientific">Larimichthys crocea</name>
    <name type="common">Large yellow croaker</name>
    <name type="synonym">Pseudosciaena crocea</name>
    <dbReference type="NCBI Taxonomy" id="215358"/>
    <lineage>
        <taxon>Eukaryota</taxon>
        <taxon>Metazoa</taxon>
        <taxon>Chordata</taxon>
        <taxon>Craniata</taxon>
        <taxon>Vertebrata</taxon>
        <taxon>Euteleostomi</taxon>
        <taxon>Actinopterygii</taxon>
        <taxon>Neopterygii</taxon>
        <taxon>Teleostei</taxon>
        <taxon>Neoteleostei</taxon>
        <taxon>Acanthomorphata</taxon>
        <taxon>Eupercaria</taxon>
        <taxon>Sciaenidae</taxon>
        <taxon>Larimichthys</taxon>
    </lineage>
</organism>
<dbReference type="EMBL" id="CM011674">
    <property type="protein sequence ID" value="TMS23769.1"/>
    <property type="molecule type" value="Genomic_DNA"/>
</dbReference>
<accession>A0ACD3RX38</accession>
<protein>
    <submittedName>
        <fullName evidence="1">Uncharacterized protein</fullName>
    </submittedName>
</protein>
<gene>
    <name evidence="1" type="ORF">E3U43_009075</name>
</gene>
<proteinExistence type="predicted"/>
<evidence type="ECO:0000313" key="2">
    <source>
        <dbReference type="Proteomes" id="UP000793456"/>
    </source>
</evidence>
<sequence>MAAGSVSLAEVQTSFQKFAVHGDTKATGKEMNGKNFAKICKDCHIIDGKNVTTTDVDIVFSKVKAKSARVITFEQFTQALTELAPKRFKGKSKEEALQQLYGLIVGKEPANAGVTKVAKAAAVDRLTDTTKYTGAHKERFDDSGKGKGKAGQISFYCEMRVIACTLFILGLLWDNGRAENTISSLRLAAVAWEGELPCRKWDCECAFKRQRGCCCAAPEIQEVEDQIFKRVMDLSKEVSQLSDSILEVIGRIRVAFTASMSRRTNCFGPFNWNSPIPYDVITLNHGNGYNPALGIFTAPSSGLYSFSFTVYSRLGKEGERMYYKVQLMNNGEVVASTWEDNREDSEDSSFQTVLLPLQQGDQVYVELMEGRHICGIAEGLNIFSGSLIYSTLE</sequence>
<name>A0ACD3RX38_LARCR</name>